<organism evidence="2 3">
    <name type="scientific">Vairimorpha ceranae</name>
    <dbReference type="NCBI Taxonomy" id="40302"/>
    <lineage>
        <taxon>Eukaryota</taxon>
        <taxon>Fungi</taxon>
        <taxon>Fungi incertae sedis</taxon>
        <taxon>Microsporidia</taxon>
        <taxon>Nosematidae</taxon>
        <taxon>Vairimorpha</taxon>
    </lineage>
</organism>
<dbReference type="EMBL" id="JPQZ01000176">
    <property type="protein sequence ID" value="KKO73918.1"/>
    <property type="molecule type" value="Genomic_DNA"/>
</dbReference>
<dbReference type="VEuPathDB" id="MicrosporidiaDB:AAJ76_1760003434"/>
<evidence type="ECO:0000256" key="1">
    <source>
        <dbReference type="SAM" id="MobiDB-lite"/>
    </source>
</evidence>
<feature type="compositionally biased region" description="Polar residues" evidence="1">
    <location>
        <begin position="1"/>
        <end position="13"/>
    </location>
</feature>
<protein>
    <submittedName>
        <fullName evidence="2">Uncharacterized protein</fullName>
    </submittedName>
</protein>
<sequence length="76" mass="8545">MYTSRNNQRVNQAKRSREDRTLRPSQEDVNKHYSSNTISHFKSHGTSGTGAVIPGAIEIFLSTGRIPDSYSSMLKM</sequence>
<dbReference type="GeneID" id="36319168"/>
<dbReference type="RefSeq" id="XP_024329660.1">
    <property type="nucleotide sequence ID" value="XM_024474253.1"/>
</dbReference>
<feature type="compositionally biased region" description="Polar residues" evidence="1">
    <location>
        <begin position="32"/>
        <end position="46"/>
    </location>
</feature>
<evidence type="ECO:0000313" key="2">
    <source>
        <dbReference type="EMBL" id="KKO73918.1"/>
    </source>
</evidence>
<evidence type="ECO:0000313" key="3">
    <source>
        <dbReference type="Proteomes" id="UP000034350"/>
    </source>
</evidence>
<accession>A0A0F9WLG0</accession>
<reference evidence="2 3" key="1">
    <citation type="journal article" date="2015" name="Environ. Microbiol.">
        <title>Genome analyses suggest the presence of polyploidy and recent human-driven expansions in eight global populations of the honeybee pathogen Nosema ceranae.</title>
        <authorList>
            <person name="Pelin A."/>
            <person name="Selman M."/>
            <person name="Aris-Brosou S."/>
            <person name="Farinelli L."/>
            <person name="Corradi N."/>
        </authorList>
    </citation>
    <scope>NUCLEOTIDE SEQUENCE [LARGE SCALE GENOMIC DNA]</scope>
    <source>
        <strain evidence="2 3">PA08 1199</strain>
    </source>
</reference>
<feature type="compositionally biased region" description="Basic and acidic residues" evidence="1">
    <location>
        <begin position="15"/>
        <end position="31"/>
    </location>
</feature>
<proteinExistence type="predicted"/>
<name>A0A0F9WLG0_9MICR</name>
<comment type="caution">
    <text evidence="2">The sequence shown here is derived from an EMBL/GenBank/DDBJ whole genome shotgun (WGS) entry which is preliminary data.</text>
</comment>
<dbReference type="AlphaFoldDB" id="A0A0F9WLG0"/>
<dbReference type="Proteomes" id="UP000034350">
    <property type="component" value="Unassembled WGS sequence"/>
</dbReference>
<feature type="region of interest" description="Disordered" evidence="1">
    <location>
        <begin position="1"/>
        <end position="47"/>
    </location>
</feature>
<gene>
    <name evidence="2" type="ORF">AAJ76_1760003434</name>
</gene>
<keyword evidence="3" id="KW-1185">Reference proteome</keyword>